<dbReference type="SUPFAM" id="SSF51658">
    <property type="entry name" value="Xylose isomerase-like"/>
    <property type="match status" value="1"/>
</dbReference>
<protein>
    <submittedName>
        <fullName evidence="7">Uncharacterized protein</fullName>
    </submittedName>
</protein>
<keyword evidence="3" id="KW-0227">DNA damage</keyword>
<evidence type="ECO:0000256" key="6">
    <source>
        <dbReference type="ARBA" id="ARBA00023204"/>
    </source>
</evidence>
<evidence type="ECO:0000256" key="2">
    <source>
        <dbReference type="ARBA" id="ARBA00022759"/>
    </source>
</evidence>
<sequence length="332" mass="38508">MSHSVERPVQLGLCCMNMTLKKQKPPVYAARRIIVKQINKLGIEELKKRTLLNLEDLLKMLKWNEENGIRVFRLSSEMFQHKNNPKVKGYTYDFAIEHLKQVGDYAKSVGHRLTFHPGQFNNLGSPSTKVVEQTFKDLIYHAEVLDLLGYQYDTPLGKDSVMVIHGGGVYGNKKEAIERWIENYYKLPQIVRNRLVLENCEKCYSILDCLEISAKVSRKSGEFLPVVLDTHHFECYKKLHPKENFHDPREYMPLVIESWTDKGIKPKFHVSEQGTGKIGHHSDYIDILPEYLLEIPEKYGINIDIMIEAKAKELSIHKLYDKYPQCNCLVGE</sequence>
<name>A0A6C0CGT0_9ZZZZ</name>
<evidence type="ECO:0000256" key="5">
    <source>
        <dbReference type="ARBA" id="ARBA00022801"/>
    </source>
</evidence>
<dbReference type="GO" id="GO:0004519">
    <property type="term" value="F:endonuclease activity"/>
    <property type="evidence" value="ECO:0007669"/>
    <property type="project" value="UniProtKB-KW"/>
</dbReference>
<evidence type="ECO:0000313" key="7">
    <source>
        <dbReference type="EMBL" id="QHT02834.1"/>
    </source>
</evidence>
<proteinExistence type="predicted"/>
<dbReference type="Pfam" id="PF03851">
    <property type="entry name" value="UvdE"/>
    <property type="match status" value="1"/>
</dbReference>
<dbReference type="Gene3D" id="3.20.20.150">
    <property type="entry name" value="Divalent-metal-dependent TIM barrel enzymes"/>
    <property type="match status" value="1"/>
</dbReference>
<dbReference type="InterPro" id="IPR004601">
    <property type="entry name" value="UvdE"/>
</dbReference>
<dbReference type="GO" id="GO:0009411">
    <property type="term" value="P:response to UV"/>
    <property type="evidence" value="ECO:0007669"/>
    <property type="project" value="InterPro"/>
</dbReference>
<dbReference type="GO" id="GO:0006289">
    <property type="term" value="P:nucleotide-excision repair"/>
    <property type="evidence" value="ECO:0007669"/>
    <property type="project" value="InterPro"/>
</dbReference>
<dbReference type="GO" id="GO:0016787">
    <property type="term" value="F:hydrolase activity"/>
    <property type="evidence" value="ECO:0007669"/>
    <property type="project" value="UniProtKB-KW"/>
</dbReference>
<dbReference type="AlphaFoldDB" id="A0A6C0CGT0"/>
<keyword evidence="4" id="KW-0228">DNA excision</keyword>
<keyword evidence="6" id="KW-0234">DNA repair</keyword>
<dbReference type="EMBL" id="MN739402">
    <property type="protein sequence ID" value="QHT02834.1"/>
    <property type="molecule type" value="Genomic_DNA"/>
</dbReference>
<keyword evidence="2" id="KW-0255">Endonuclease</keyword>
<dbReference type="NCBIfam" id="TIGR00629">
    <property type="entry name" value="uvde"/>
    <property type="match status" value="1"/>
</dbReference>
<evidence type="ECO:0000256" key="3">
    <source>
        <dbReference type="ARBA" id="ARBA00022763"/>
    </source>
</evidence>
<accession>A0A6C0CGT0</accession>
<evidence type="ECO:0000256" key="4">
    <source>
        <dbReference type="ARBA" id="ARBA00022769"/>
    </source>
</evidence>
<reference evidence="7" key="1">
    <citation type="journal article" date="2020" name="Nature">
        <title>Giant virus diversity and host interactions through global metagenomics.</title>
        <authorList>
            <person name="Schulz F."/>
            <person name="Roux S."/>
            <person name="Paez-Espino D."/>
            <person name="Jungbluth S."/>
            <person name="Walsh D.A."/>
            <person name="Denef V.J."/>
            <person name="McMahon K.D."/>
            <person name="Konstantinidis K.T."/>
            <person name="Eloe-Fadrosh E.A."/>
            <person name="Kyrpides N.C."/>
            <person name="Woyke T."/>
        </authorList>
    </citation>
    <scope>NUCLEOTIDE SEQUENCE</scope>
    <source>
        <strain evidence="7">GVMAG-M-3300020595-32</strain>
    </source>
</reference>
<keyword evidence="5" id="KW-0378">Hydrolase</keyword>
<dbReference type="PANTHER" id="PTHR31290:SF5">
    <property type="entry name" value="UV-DAMAGE ENDONUCLEASE"/>
    <property type="match status" value="1"/>
</dbReference>
<dbReference type="PANTHER" id="PTHR31290">
    <property type="entry name" value="UV-DAMAGE ENDONUCLEASE"/>
    <property type="match status" value="1"/>
</dbReference>
<dbReference type="InterPro" id="IPR036237">
    <property type="entry name" value="Xyl_isomerase-like_sf"/>
</dbReference>
<keyword evidence="1" id="KW-0540">Nuclease</keyword>
<organism evidence="7">
    <name type="scientific">viral metagenome</name>
    <dbReference type="NCBI Taxonomy" id="1070528"/>
    <lineage>
        <taxon>unclassified sequences</taxon>
        <taxon>metagenomes</taxon>
        <taxon>organismal metagenomes</taxon>
    </lineage>
</organism>
<evidence type="ECO:0000256" key="1">
    <source>
        <dbReference type="ARBA" id="ARBA00022722"/>
    </source>
</evidence>